<evidence type="ECO:0000313" key="4">
    <source>
        <dbReference type="Proteomes" id="UP000033546"/>
    </source>
</evidence>
<reference evidence="3 4" key="1">
    <citation type="submission" date="2015-02" db="EMBL/GenBank/DDBJ databases">
        <title>Genome Sequencing of Rickettsiales.</title>
        <authorList>
            <person name="Daugherty S.C."/>
            <person name="Su Q."/>
            <person name="Abolude K."/>
            <person name="Beier-Sexton M."/>
            <person name="Carlyon J.A."/>
            <person name="Carter R."/>
            <person name="Day N.P."/>
            <person name="Dumler S.J."/>
            <person name="Dyachenko V."/>
            <person name="Godinez A."/>
            <person name="Kurtti T.J."/>
            <person name="Lichay M."/>
            <person name="Mullins K.E."/>
            <person name="Ott S."/>
            <person name="Pappas-Brown V."/>
            <person name="Paris D.H."/>
            <person name="Patel P."/>
            <person name="Richards A.L."/>
            <person name="Sadzewicz L."/>
            <person name="Sears K."/>
            <person name="Seidman D."/>
            <person name="Sengamalay N."/>
            <person name="Stenos J."/>
            <person name="Tallon L.J."/>
            <person name="Vincent G."/>
            <person name="Fraser C.M."/>
            <person name="Munderloh U."/>
            <person name="Dunning-Hotopp J.C."/>
        </authorList>
    </citation>
    <scope>NUCLEOTIDE SEQUENCE [LARGE SCALE GENOMIC DNA]</scope>
    <source>
        <strain evidence="3 4">EmCRT</strain>
    </source>
</reference>
<dbReference type="EMBL" id="LANU01000002">
    <property type="protein sequence ID" value="KJV65588.1"/>
    <property type="molecule type" value="Genomic_DNA"/>
</dbReference>
<dbReference type="PATRIC" id="fig|1359167.3.peg.519"/>
<evidence type="ECO:0000256" key="2">
    <source>
        <dbReference type="SAM" id="Phobius"/>
    </source>
</evidence>
<proteinExistence type="predicted"/>
<dbReference type="AlphaFoldDB" id="A0A0F3NBZ7"/>
<organism evidence="3 4">
    <name type="scientific">Ehrlichia cf. muris str. EmCRT</name>
    <dbReference type="NCBI Taxonomy" id="1359167"/>
    <lineage>
        <taxon>Bacteria</taxon>
        <taxon>Pseudomonadati</taxon>
        <taxon>Pseudomonadota</taxon>
        <taxon>Alphaproteobacteria</taxon>
        <taxon>Rickettsiales</taxon>
        <taxon>Anaplasmataceae</taxon>
        <taxon>Ehrlichia</taxon>
    </lineage>
</organism>
<keyword evidence="2" id="KW-0812">Transmembrane</keyword>
<dbReference type="RefSeq" id="WP_045804865.1">
    <property type="nucleotide sequence ID" value="NZ_LANU01000002.1"/>
</dbReference>
<protein>
    <submittedName>
        <fullName evidence="3">Uncharacterized protein</fullName>
    </submittedName>
</protein>
<keyword evidence="2" id="KW-0472">Membrane</keyword>
<keyword evidence="2" id="KW-1133">Transmembrane helix</keyword>
<feature type="coiled-coil region" evidence="1">
    <location>
        <begin position="26"/>
        <end position="53"/>
    </location>
</feature>
<accession>A0A0F3NBZ7</accession>
<feature type="transmembrane region" description="Helical" evidence="2">
    <location>
        <begin position="6"/>
        <end position="30"/>
    </location>
</feature>
<evidence type="ECO:0000256" key="1">
    <source>
        <dbReference type="SAM" id="Coils"/>
    </source>
</evidence>
<gene>
    <name evidence="3" type="ORF">EMUCRT_0533</name>
</gene>
<keyword evidence="1" id="KW-0175">Coiled coil</keyword>
<evidence type="ECO:0000313" key="3">
    <source>
        <dbReference type="EMBL" id="KJV65588.1"/>
    </source>
</evidence>
<comment type="caution">
    <text evidence="3">The sequence shown here is derived from an EMBL/GenBank/DDBJ whole genome shotgun (WGS) entry which is preliminary data.</text>
</comment>
<name>A0A0F3NBZ7_9RICK</name>
<dbReference type="Proteomes" id="UP000033546">
    <property type="component" value="Unassembled WGS sequence"/>
</dbReference>
<sequence>MSYNSVMMIAFMVTIILVLAIMAAILIYMLRHMKKLENEIQQLNCRVSCCEENMIGVKADGVMLHGKVDKLQKRVDANEDTIIRLVRDKLKNESGINERNIQEGAQRYDICLNSVTGVDCCGRSGHRYSV</sequence>